<dbReference type="SMR" id="C0QCE1"/>
<dbReference type="KEGG" id="dat:HRM2_41010"/>
<dbReference type="eggNOG" id="COG1151">
    <property type="taxonomic scope" value="Bacteria"/>
</dbReference>
<dbReference type="InterPro" id="IPR011254">
    <property type="entry name" value="Prismane-like_sf"/>
</dbReference>
<dbReference type="AlphaFoldDB" id="C0QCE1"/>
<dbReference type="GO" id="GO:0006091">
    <property type="term" value="P:generation of precursor metabolites and energy"/>
    <property type="evidence" value="ECO:0007669"/>
    <property type="project" value="InterPro"/>
</dbReference>
<dbReference type="GO" id="GO:0051539">
    <property type="term" value="F:4 iron, 4 sulfur cluster binding"/>
    <property type="evidence" value="ECO:0007669"/>
    <property type="project" value="UniProtKB-UniRule"/>
</dbReference>
<dbReference type="HOGENOM" id="CLU_030631_0_0_7"/>
<feature type="binding site" evidence="10">
    <location>
        <position position="58"/>
    </location>
    <ligand>
        <name>[4Fe-4S] cluster</name>
        <dbReference type="ChEBI" id="CHEBI:49883"/>
        <label>2</label>
    </ligand>
</feature>
<keyword evidence="3 10" id="KW-0533">Nickel</keyword>
<feature type="binding site" evidence="10">
    <location>
        <position position="307"/>
    </location>
    <ligand>
        <name>[Ni-4Fe-4S] cluster</name>
        <dbReference type="ChEBI" id="CHEBI:47739"/>
    </ligand>
</feature>
<keyword evidence="7 9" id="KW-0411">Iron-sulfur</keyword>
<feature type="binding site" evidence="10">
    <location>
        <position position="456"/>
    </location>
    <ligand>
        <name>[Ni-4Fe-4S] cluster</name>
        <dbReference type="ChEBI" id="CHEBI:47739"/>
    </ligand>
</feature>
<dbReference type="SUPFAM" id="SSF56821">
    <property type="entry name" value="Prismane protein-like"/>
    <property type="match status" value="1"/>
</dbReference>
<dbReference type="STRING" id="177437.HRM2_41010"/>
<dbReference type="PANTHER" id="PTHR30109:SF4">
    <property type="entry name" value="CARBON MONOXIDE DEHYDROGENASE"/>
    <property type="match status" value="1"/>
</dbReference>
<evidence type="ECO:0000313" key="12">
    <source>
        <dbReference type="Proteomes" id="UP000000442"/>
    </source>
</evidence>
<dbReference type="InterPro" id="IPR016101">
    <property type="entry name" value="CO_DH_a-bundle"/>
</dbReference>
<dbReference type="PIRSF" id="PIRSF005023">
    <property type="entry name" value="CODH"/>
    <property type="match status" value="1"/>
</dbReference>
<keyword evidence="5 9" id="KW-0560">Oxidoreductase</keyword>
<feature type="binding site" evidence="10">
    <location>
        <position position="486"/>
    </location>
    <ligand>
        <name>[Ni-4Fe-4S] cluster</name>
        <dbReference type="ChEBI" id="CHEBI:47739"/>
    </ligand>
</feature>
<evidence type="ECO:0000256" key="2">
    <source>
        <dbReference type="ARBA" id="ARBA00022485"/>
    </source>
</evidence>
<dbReference type="EMBL" id="CP001087">
    <property type="protein sequence ID" value="ACN17158.1"/>
    <property type="molecule type" value="Genomic_DNA"/>
</dbReference>
<dbReference type="Gene3D" id="3.40.50.2030">
    <property type="match status" value="2"/>
</dbReference>
<keyword evidence="6 9" id="KW-0408">Iron</keyword>
<dbReference type="NCBIfam" id="TIGR01702">
    <property type="entry name" value="CO_DH_cata"/>
    <property type="match status" value="1"/>
</dbReference>
<keyword evidence="12" id="KW-1185">Reference proteome</keyword>
<evidence type="ECO:0000256" key="4">
    <source>
        <dbReference type="ARBA" id="ARBA00022723"/>
    </source>
</evidence>
<dbReference type="OrthoDB" id="5478720at2"/>
<dbReference type="Pfam" id="PF03063">
    <property type="entry name" value="Prismane"/>
    <property type="match status" value="1"/>
</dbReference>
<dbReference type="InterPro" id="IPR016099">
    <property type="entry name" value="Prismane-like_a/b-sand"/>
</dbReference>
<dbReference type="GO" id="GO:0004601">
    <property type="term" value="F:peroxidase activity"/>
    <property type="evidence" value="ECO:0007669"/>
    <property type="project" value="TreeGrafter"/>
</dbReference>
<evidence type="ECO:0000256" key="3">
    <source>
        <dbReference type="ARBA" id="ARBA00022596"/>
    </source>
</evidence>
<reference evidence="11 12" key="1">
    <citation type="journal article" date="2009" name="Environ. Microbiol.">
        <title>Genome sequence of Desulfobacterium autotrophicum HRM2, a marine sulfate reducer oxidizing organic carbon completely to carbon dioxide.</title>
        <authorList>
            <person name="Strittmatter A.W."/>
            <person name="Liesegang H."/>
            <person name="Rabus R."/>
            <person name="Decker I."/>
            <person name="Amann J."/>
            <person name="Andres S."/>
            <person name="Henne A."/>
            <person name="Fricke W.F."/>
            <person name="Martinez-Arias R."/>
            <person name="Bartels D."/>
            <person name="Goesmann A."/>
            <person name="Krause L."/>
            <person name="Puehler A."/>
            <person name="Klenk H.P."/>
            <person name="Richter M."/>
            <person name="Schuler M."/>
            <person name="Gloeckner F.O."/>
            <person name="Meyerdierks A."/>
            <person name="Gottschalk G."/>
            <person name="Amann R."/>
        </authorList>
    </citation>
    <scope>NUCLEOTIDE SEQUENCE [LARGE SCALE GENOMIC DNA]</scope>
    <source>
        <strain evidence="12">ATCC 43914 / DSM 3382 / HRM2</strain>
    </source>
</reference>
<feature type="binding site" evidence="10">
    <location>
        <position position="57"/>
    </location>
    <ligand>
        <name>[4Fe-4S] cluster</name>
        <dbReference type="ChEBI" id="CHEBI:49883"/>
        <label>1</label>
        <note>ligand shared between dimeric partners</note>
    </ligand>
</feature>
<protein>
    <recommendedName>
        <fullName evidence="9">Carbon monoxide dehydrogenase</fullName>
        <ecNumber evidence="9">1.2.7.4</ecNumber>
    </recommendedName>
</protein>
<dbReference type="PANTHER" id="PTHR30109">
    <property type="entry name" value="HYDROXYLAMINE REDUCTASE"/>
    <property type="match status" value="1"/>
</dbReference>
<evidence type="ECO:0000256" key="8">
    <source>
        <dbReference type="ARBA" id="ARBA00048733"/>
    </source>
</evidence>
<feature type="binding site" evidence="10">
    <location>
        <position position="80"/>
    </location>
    <ligand>
        <name>[4Fe-4S] cluster</name>
        <dbReference type="ChEBI" id="CHEBI:49883"/>
        <label>2</label>
    </ligand>
</feature>
<evidence type="ECO:0000256" key="10">
    <source>
        <dbReference type="PIRSR" id="PIRSR005023-1"/>
    </source>
</evidence>
<sequence length="654" mass="71054">MNKKDDKNTKTMMDPKDCTACDSTAQMITKARKDGVVLAFDRAEDMKPCPIGADSACCKNCFMGPCRLNARDPYKKVGVCGATIDTIMARNFARAVASGAAAHTDHGMAMLELFRDVVNGKILDYEIKDSFKLHSVAKSLDIETEGRSDQDISTDLYKELERTYTQVDGEMPFVKRVPKGTLETWRKLGIVPRGAMREIMEMMHRTHIGVDQHYENITKQANRTALSDGWGGSMVATEISDILFGTPSPVEVGVNMGVLKEKMVNIIIHGHEPNLFESMVVSVASPTLVQAAKDAGADGINLVGMCCSGAEMMSRHGIPHAGNFSSTEAILVTGAVDTMAVDIQCIKQGLAEVAKCYNTPLITTNTRAHIEGAVHIEFNDHLPMECTDEIVIKAISRFKNRVHPIEIPKEVKTGIQGFSHEYVQYMLGGTFRGGYAPLNENIINGRIRGVAGVVGCTNPRTKQDDSHIQLVKELIKNDVLVLLTGCAQIAIAKAGLASPEAAHYAGPGLREVCETVGMPPVLGLGSCVDNSRILIAASAMVAQGGLGDSIADLPVAGAAPEYMSEKAISIGHYFVASGVYTVFGVTFPIVENTKFHNLLFNGLEEQGLGKWGFDKDPIEMARKMIAHIDKKRKELGIDQARERVLVGMDDRRQL</sequence>
<evidence type="ECO:0000256" key="7">
    <source>
        <dbReference type="ARBA" id="ARBA00023014"/>
    </source>
</evidence>
<comment type="catalytic activity">
    <reaction evidence="8 9">
        <text>CO + 2 oxidized [2Fe-2S]-[ferredoxin] + H2O = 2 reduced [2Fe-2S]-[ferredoxin] + CO2 + 2 H(+)</text>
        <dbReference type="Rhea" id="RHEA:21040"/>
        <dbReference type="Rhea" id="RHEA-COMP:10000"/>
        <dbReference type="Rhea" id="RHEA-COMP:10001"/>
        <dbReference type="ChEBI" id="CHEBI:15377"/>
        <dbReference type="ChEBI" id="CHEBI:15378"/>
        <dbReference type="ChEBI" id="CHEBI:16526"/>
        <dbReference type="ChEBI" id="CHEBI:17245"/>
        <dbReference type="ChEBI" id="CHEBI:33737"/>
        <dbReference type="ChEBI" id="CHEBI:33738"/>
        <dbReference type="EC" id="1.2.7.4"/>
    </reaction>
</comment>
<feature type="binding site" evidence="10">
    <location>
        <position position="527"/>
    </location>
    <ligand>
        <name>[Ni-4Fe-4S] cluster</name>
        <dbReference type="ChEBI" id="CHEBI:47739"/>
    </ligand>
</feature>
<keyword evidence="2 9" id="KW-0004">4Fe-4S</keyword>
<feature type="binding site" evidence="10">
    <location>
        <position position="61"/>
    </location>
    <ligand>
        <name>[4Fe-4S] cluster</name>
        <dbReference type="ChEBI" id="CHEBI:49883"/>
        <label>2</label>
    </ligand>
</feature>
<gene>
    <name evidence="11" type="primary">cdh1</name>
    <name evidence="11" type="ordered locus">HRM2_41010</name>
</gene>
<evidence type="ECO:0000256" key="1">
    <source>
        <dbReference type="ARBA" id="ARBA00001966"/>
    </source>
</evidence>
<evidence type="ECO:0000256" key="6">
    <source>
        <dbReference type="ARBA" id="ARBA00023004"/>
    </source>
</evidence>
<organism evidence="11 12">
    <name type="scientific">Desulforapulum autotrophicum (strain ATCC 43914 / DSM 3382 / VKM B-1955 / HRM2)</name>
    <name type="common">Desulfobacterium autotrophicum</name>
    <dbReference type="NCBI Taxonomy" id="177437"/>
    <lineage>
        <taxon>Bacteria</taxon>
        <taxon>Pseudomonadati</taxon>
        <taxon>Thermodesulfobacteriota</taxon>
        <taxon>Desulfobacteria</taxon>
        <taxon>Desulfobacterales</taxon>
        <taxon>Desulfobacteraceae</taxon>
        <taxon>Desulforapulum</taxon>
    </lineage>
</organism>
<dbReference type="GO" id="GO:0016151">
    <property type="term" value="F:nickel cation binding"/>
    <property type="evidence" value="ECO:0007669"/>
    <property type="project" value="InterPro"/>
</dbReference>
<dbReference type="Proteomes" id="UP000000442">
    <property type="component" value="Chromosome"/>
</dbReference>
<evidence type="ECO:0000256" key="5">
    <source>
        <dbReference type="ARBA" id="ARBA00023002"/>
    </source>
</evidence>
<comment type="cofactor">
    <cofactor evidence="1">
        <name>[4Fe-4S] cluster</name>
        <dbReference type="ChEBI" id="CHEBI:49883"/>
    </cofactor>
</comment>
<feature type="binding site" evidence="10">
    <location>
        <position position="66"/>
    </location>
    <ligand>
        <name>[4Fe-4S] cluster</name>
        <dbReference type="ChEBI" id="CHEBI:49883"/>
        <label>2</label>
    </ligand>
</feature>
<proteinExistence type="predicted"/>
<dbReference type="GO" id="GO:0043885">
    <property type="term" value="F:anaerobic carbon-monoxide dehydrogenase activity"/>
    <property type="evidence" value="ECO:0007669"/>
    <property type="project" value="UniProtKB-UniRule"/>
</dbReference>
<dbReference type="Gene3D" id="1.20.1270.30">
    <property type="match status" value="1"/>
</dbReference>
<keyword evidence="4 9" id="KW-0479">Metal-binding</keyword>
<accession>C0QCE1</accession>
<dbReference type="RefSeq" id="WP_015905891.1">
    <property type="nucleotide sequence ID" value="NC_012108.1"/>
</dbReference>
<feature type="binding site" evidence="10">
    <location>
        <position position="345"/>
    </location>
    <ligand>
        <name>[Ni-4Fe-4S] cluster</name>
        <dbReference type="ChEBI" id="CHEBI:47739"/>
    </ligand>
</feature>
<feature type="binding site" evidence="10">
    <location>
        <position position="271"/>
    </location>
    <ligand>
        <name>[Ni-4Fe-4S] cluster</name>
        <dbReference type="ChEBI" id="CHEBI:47739"/>
    </ligand>
</feature>
<feature type="binding site" evidence="10">
    <location>
        <position position="49"/>
    </location>
    <ligand>
        <name>[4Fe-4S] cluster</name>
        <dbReference type="ChEBI" id="CHEBI:49883"/>
        <label>1</label>
        <note>ligand shared between dimeric partners</note>
    </ligand>
</feature>
<dbReference type="GO" id="GO:0042542">
    <property type="term" value="P:response to hydrogen peroxide"/>
    <property type="evidence" value="ECO:0007669"/>
    <property type="project" value="TreeGrafter"/>
</dbReference>
<evidence type="ECO:0000256" key="9">
    <source>
        <dbReference type="PIRNR" id="PIRNR005023"/>
    </source>
</evidence>
<dbReference type="EC" id="1.2.7.4" evidence="9"/>
<evidence type="ECO:0000313" key="11">
    <source>
        <dbReference type="EMBL" id="ACN17158.1"/>
    </source>
</evidence>
<dbReference type="InterPro" id="IPR004137">
    <property type="entry name" value="HCP/CODH"/>
</dbReference>
<dbReference type="GO" id="GO:0050418">
    <property type="term" value="F:hydroxylamine reductase activity"/>
    <property type="evidence" value="ECO:0007669"/>
    <property type="project" value="TreeGrafter"/>
</dbReference>
<dbReference type="InterPro" id="IPR010047">
    <property type="entry name" value="CODH"/>
</dbReference>
<name>C0QCE1_DESAH</name>